<dbReference type="Proteomes" id="UP001234916">
    <property type="component" value="Chromosome"/>
</dbReference>
<protein>
    <submittedName>
        <fullName evidence="2">Uncharacterized protein</fullName>
    </submittedName>
</protein>
<feature type="transmembrane region" description="Helical" evidence="1">
    <location>
        <begin position="93"/>
        <end position="122"/>
    </location>
</feature>
<reference evidence="2" key="1">
    <citation type="journal article" date="2023" name="Nat. Microbiol.">
        <title>Enrichment and characterization of a nitric oxide-reducing microbial community in a continuous bioreactor.</title>
        <authorList>
            <person name="Garrido-Amador P."/>
            <person name="Stortenbeker N."/>
            <person name="Wessels H.J.C.T."/>
            <person name="Speth D.R."/>
            <person name="Garcia-Heredia I."/>
            <person name="Kartal B."/>
        </authorList>
    </citation>
    <scope>NUCLEOTIDE SEQUENCE</scope>
    <source>
        <strain evidence="2">MAG1</strain>
    </source>
</reference>
<dbReference type="KEGG" id="npv:OHM77_04840"/>
<name>A0AA49FNF3_9PROT</name>
<proteinExistence type="predicted"/>
<keyword evidence="1" id="KW-0472">Membrane</keyword>
<dbReference type="EMBL" id="CP107246">
    <property type="protein sequence ID" value="WIM06595.1"/>
    <property type="molecule type" value="Genomic_DNA"/>
</dbReference>
<sequence length="162" mass="17927">MIHPAILLIAWVGLAFALQALSLAGLAVASVFLLPLAAWRARRRTFRLLARARWLFISLALLFAFGTTSGQPFEVIPGATVEGLRMAGEHCLRLLLLLASLASMHEILGTSGLMKGFYALLWPILGQKLRDRTVVRLMLVLDYAETPKDWRAWLSEGEADKS</sequence>
<organism evidence="2">
    <name type="scientific">Candidatus Nitricoxidivorans perseverans</name>
    <dbReference type="NCBI Taxonomy" id="2975601"/>
    <lineage>
        <taxon>Bacteria</taxon>
        <taxon>Pseudomonadati</taxon>
        <taxon>Pseudomonadota</taxon>
        <taxon>Betaproteobacteria</taxon>
        <taxon>Nitrosomonadales</taxon>
        <taxon>Sterolibacteriaceae</taxon>
        <taxon>Candidatus Nitricoxidivorans</taxon>
    </lineage>
</organism>
<feature type="transmembrane region" description="Helical" evidence="1">
    <location>
        <begin position="6"/>
        <end position="34"/>
    </location>
</feature>
<feature type="transmembrane region" description="Helical" evidence="1">
    <location>
        <begin position="54"/>
        <end position="73"/>
    </location>
</feature>
<keyword evidence="1" id="KW-1133">Transmembrane helix</keyword>
<keyword evidence="1" id="KW-0812">Transmembrane</keyword>
<accession>A0AA49FNF3</accession>
<evidence type="ECO:0000256" key="1">
    <source>
        <dbReference type="SAM" id="Phobius"/>
    </source>
</evidence>
<dbReference type="AlphaFoldDB" id="A0AA49FNF3"/>
<evidence type="ECO:0000313" key="2">
    <source>
        <dbReference type="EMBL" id="WIM06595.1"/>
    </source>
</evidence>
<gene>
    <name evidence="2" type="ORF">OHM77_04840</name>
</gene>